<evidence type="ECO:0000256" key="2">
    <source>
        <dbReference type="ARBA" id="ARBA00005417"/>
    </source>
</evidence>
<gene>
    <name evidence="7" type="ORF">OSH07_22065</name>
</gene>
<dbReference type="SMART" id="SM00382">
    <property type="entry name" value="AAA"/>
    <property type="match status" value="1"/>
</dbReference>
<organism evidence="7 8">
    <name type="scientific">Kaistia nematophila</name>
    <dbReference type="NCBI Taxonomy" id="2994654"/>
    <lineage>
        <taxon>Bacteria</taxon>
        <taxon>Pseudomonadati</taxon>
        <taxon>Pseudomonadota</taxon>
        <taxon>Alphaproteobacteria</taxon>
        <taxon>Hyphomicrobiales</taxon>
        <taxon>Kaistiaceae</taxon>
        <taxon>Kaistia</taxon>
    </lineage>
</organism>
<dbReference type="InterPro" id="IPR027417">
    <property type="entry name" value="P-loop_NTPase"/>
</dbReference>
<dbReference type="SUPFAM" id="SSF52540">
    <property type="entry name" value="P-loop containing nucleoside triphosphate hydrolases"/>
    <property type="match status" value="1"/>
</dbReference>
<keyword evidence="3" id="KW-0813">Transport</keyword>
<dbReference type="GO" id="GO:0055085">
    <property type="term" value="P:transmembrane transport"/>
    <property type="evidence" value="ECO:0007669"/>
    <property type="project" value="UniProtKB-ARBA"/>
</dbReference>
<dbReference type="PROSITE" id="PS50893">
    <property type="entry name" value="ABC_TRANSPORTER_2"/>
    <property type="match status" value="1"/>
</dbReference>
<dbReference type="RefSeq" id="WP_266340864.1">
    <property type="nucleotide sequence ID" value="NZ_JAPKNK010000013.1"/>
</dbReference>
<evidence type="ECO:0000256" key="1">
    <source>
        <dbReference type="ARBA" id="ARBA00004417"/>
    </source>
</evidence>
<dbReference type="CDD" id="cd03257">
    <property type="entry name" value="ABC_NikE_OppD_transporters"/>
    <property type="match status" value="1"/>
</dbReference>
<keyword evidence="5 7" id="KW-0067">ATP-binding</keyword>
<evidence type="ECO:0000259" key="6">
    <source>
        <dbReference type="PROSITE" id="PS50893"/>
    </source>
</evidence>
<evidence type="ECO:0000313" key="7">
    <source>
        <dbReference type="EMBL" id="MCX5571902.1"/>
    </source>
</evidence>
<keyword evidence="8" id="KW-1185">Reference proteome</keyword>
<dbReference type="NCBIfam" id="TIGR01727">
    <property type="entry name" value="oligo_HPY"/>
    <property type="match status" value="1"/>
</dbReference>
<evidence type="ECO:0000256" key="3">
    <source>
        <dbReference type="ARBA" id="ARBA00022448"/>
    </source>
</evidence>
<dbReference type="Pfam" id="PF00005">
    <property type="entry name" value="ABC_tran"/>
    <property type="match status" value="1"/>
</dbReference>
<dbReference type="InterPro" id="IPR003593">
    <property type="entry name" value="AAA+_ATPase"/>
</dbReference>
<dbReference type="FunFam" id="3.40.50.300:FF:000016">
    <property type="entry name" value="Oligopeptide ABC transporter ATP-binding component"/>
    <property type="match status" value="1"/>
</dbReference>
<dbReference type="AlphaFoldDB" id="A0A9X3E5U4"/>
<dbReference type="Pfam" id="PF08352">
    <property type="entry name" value="oligo_HPY"/>
    <property type="match status" value="1"/>
</dbReference>
<comment type="similarity">
    <text evidence="2">Belongs to the ABC transporter superfamily.</text>
</comment>
<comment type="subcellular location">
    <subcellularLocation>
        <location evidence="1">Cell inner membrane</location>
        <topology evidence="1">Peripheral membrane protein</topology>
    </subcellularLocation>
</comment>
<keyword evidence="4" id="KW-0547">Nucleotide-binding</keyword>
<dbReference type="GO" id="GO:0005886">
    <property type="term" value="C:plasma membrane"/>
    <property type="evidence" value="ECO:0007669"/>
    <property type="project" value="UniProtKB-SubCell"/>
</dbReference>
<dbReference type="InterPro" id="IPR017871">
    <property type="entry name" value="ABC_transporter-like_CS"/>
</dbReference>
<feature type="domain" description="ABC transporter" evidence="6">
    <location>
        <begin position="20"/>
        <end position="260"/>
    </location>
</feature>
<protein>
    <submittedName>
        <fullName evidence="7">ATP-binding cassette domain-containing protein</fullName>
    </submittedName>
</protein>
<dbReference type="PANTHER" id="PTHR43776:SF7">
    <property type="entry name" value="D,D-DIPEPTIDE TRANSPORT ATP-BINDING PROTEIN DDPF-RELATED"/>
    <property type="match status" value="1"/>
</dbReference>
<dbReference type="EMBL" id="JAPKNK010000013">
    <property type="protein sequence ID" value="MCX5571902.1"/>
    <property type="molecule type" value="Genomic_DNA"/>
</dbReference>
<dbReference type="PROSITE" id="PS00211">
    <property type="entry name" value="ABC_TRANSPORTER_1"/>
    <property type="match status" value="1"/>
</dbReference>
<evidence type="ECO:0000256" key="5">
    <source>
        <dbReference type="ARBA" id="ARBA00022840"/>
    </source>
</evidence>
<evidence type="ECO:0000313" key="8">
    <source>
        <dbReference type="Proteomes" id="UP001144805"/>
    </source>
</evidence>
<dbReference type="GO" id="GO:0016887">
    <property type="term" value="F:ATP hydrolysis activity"/>
    <property type="evidence" value="ECO:0007669"/>
    <property type="project" value="InterPro"/>
</dbReference>
<dbReference type="PANTHER" id="PTHR43776">
    <property type="entry name" value="TRANSPORT ATP-BINDING PROTEIN"/>
    <property type="match status" value="1"/>
</dbReference>
<name>A0A9X3E5U4_9HYPH</name>
<accession>A0A9X3E5U4</accession>
<evidence type="ECO:0000256" key="4">
    <source>
        <dbReference type="ARBA" id="ARBA00022741"/>
    </source>
</evidence>
<dbReference type="InterPro" id="IPR013563">
    <property type="entry name" value="Oligopep_ABC_C"/>
</dbReference>
<dbReference type="Proteomes" id="UP001144805">
    <property type="component" value="Unassembled WGS sequence"/>
</dbReference>
<comment type="caution">
    <text evidence="7">The sequence shown here is derived from an EMBL/GenBank/DDBJ whole genome shotgun (WGS) entry which is preliminary data.</text>
</comment>
<dbReference type="InterPro" id="IPR003439">
    <property type="entry name" value="ABC_transporter-like_ATP-bd"/>
</dbReference>
<dbReference type="Gene3D" id="3.40.50.300">
    <property type="entry name" value="P-loop containing nucleotide triphosphate hydrolases"/>
    <property type="match status" value="1"/>
</dbReference>
<reference evidence="7" key="1">
    <citation type="submission" date="2022-11" db="EMBL/GenBank/DDBJ databases">
        <title>Biodiversity and phylogenetic relationships of bacteria.</title>
        <authorList>
            <person name="Machado R.A.R."/>
            <person name="Bhat A."/>
            <person name="Loulou A."/>
            <person name="Kallel S."/>
        </authorList>
    </citation>
    <scope>NUCLEOTIDE SEQUENCE</scope>
    <source>
        <strain evidence="7">K-TC2</strain>
    </source>
</reference>
<dbReference type="GO" id="GO:0015833">
    <property type="term" value="P:peptide transport"/>
    <property type="evidence" value="ECO:0007669"/>
    <property type="project" value="InterPro"/>
</dbReference>
<dbReference type="GO" id="GO:0005524">
    <property type="term" value="F:ATP binding"/>
    <property type="evidence" value="ECO:0007669"/>
    <property type="project" value="UniProtKB-KW"/>
</dbReference>
<sequence>MTGRDTPLLVVDRLEKSFAARSANPFKPSHEKLRAVDGISFSVGRGETFGLVGESGCGKSTAARAILRLVEPTGGRVTFDGIDVAALAPEPMRQLRRRMQMVFQDSTGTLDPRMSVRDLVEEPLIVHGIGDGKERGAKVDAMLELVGIRPEFADRRPHQFSGGQRQRIGIARALVLEPELVVLDEPISALDVSVQAQILNLLKDLQDKLGLSYVFIVHDLTIAEFFCDRLAVLYLGQVMESGSAKTLFADPQHPYTVSLLSAVPRVGAKVGSRIVLEGEVSPLGSGASQGCVFRARCPVGRNRPICAEERPALRPHGAEDHTVACHFPGELSLASA</sequence>
<dbReference type="InterPro" id="IPR050319">
    <property type="entry name" value="ABC_transp_ATP-bind"/>
</dbReference>
<proteinExistence type="inferred from homology"/>